<gene>
    <name evidence="2" type="ORF">IAB98_05590</name>
</gene>
<evidence type="ECO:0008006" key="4">
    <source>
        <dbReference type="Google" id="ProtNLM"/>
    </source>
</evidence>
<keyword evidence="1" id="KW-0812">Transmembrane</keyword>
<reference evidence="2" key="2">
    <citation type="journal article" date="2021" name="PeerJ">
        <title>Extensive microbial diversity within the chicken gut microbiome revealed by metagenomics and culture.</title>
        <authorList>
            <person name="Gilroy R."/>
            <person name="Ravi A."/>
            <person name="Getino M."/>
            <person name="Pursley I."/>
            <person name="Horton D.L."/>
            <person name="Alikhan N.F."/>
            <person name="Baker D."/>
            <person name="Gharbi K."/>
            <person name="Hall N."/>
            <person name="Watson M."/>
            <person name="Adriaenssens E.M."/>
            <person name="Foster-Nyarko E."/>
            <person name="Jarju S."/>
            <person name="Secka A."/>
            <person name="Antonio M."/>
            <person name="Oren A."/>
            <person name="Chaudhuri R.R."/>
            <person name="La Ragione R."/>
            <person name="Hildebrand F."/>
            <person name="Pallen M.J."/>
        </authorList>
    </citation>
    <scope>NUCLEOTIDE SEQUENCE</scope>
    <source>
        <strain evidence="2">ChiSxjej1B13-7041</strain>
    </source>
</reference>
<evidence type="ECO:0000256" key="1">
    <source>
        <dbReference type="SAM" id="Phobius"/>
    </source>
</evidence>
<feature type="transmembrane region" description="Helical" evidence="1">
    <location>
        <begin position="6"/>
        <end position="24"/>
    </location>
</feature>
<dbReference type="EMBL" id="DVHU01000053">
    <property type="protein sequence ID" value="HIR92871.1"/>
    <property type="molecule type" value="Genomic_DNA"/>
</dbReference>
<accession>A0A9D1EJD5</accession>
<sequence length="163" mass="19206">MLYLNYGICVLGLAVLVGEIWFVLKRNRKIRVKGKDDFFTFALGVLFLLALMPLSQRGNLLESFRNVVVLMAAFGSLSIKRGISDAGIEKVFFTVPWSQIRQLCLEPYQTQKMVLVCRTDKMKWKLYFHRYQLRDVLYQIQKYRSEVLIEPSLEEALKYKKRR</sequence>
<organism evidence="2 3">
    <name type="scientific">Candidatus Egerieimonas intestinavium</name>
    <dbReference type="NCBI Taxonomy" id="2840777"/>
    <lineage>
        <taxon>Bacteria</taxon>
        <taxon>Bacillati</taxon>
        <taxon>Bacillota</taxon>
        <taxon>Clostridia</taxon>
        <taxon>Lachnospirales</taxon>
        <taxon>Lachnospiraceae</taxon>
        <taxon>Lachnospiraceae incertae sedis</taxon>
        <taxon>Candidatus Egerieimonas</taxon>
    </lineage>
</organism>
<protein>
    <recommendedName>
        <fullName evidence="4">DUF5673 domain-containing protein</fullName>
    </recommendedName>
</protein>
<dbReference type="Proteomes" id="UP000886841">
    <property type="component" value="Unassembled WGS sequence"/>
</dbReference>
<keyword evidence="1" id="KW-0472">Membrane</keyword>
<keyword evidence="1" id="KW-1133">Transmembrane helix</keyword>
<evidence type="ECO:0000313" key="2">
    <source>
        <dbReference type="EMBL" id="HIR92871.1"/>
    </source>
</evidence>
<comment type="caution">
    <text evidence="2">The sequence shown here is derived from an EMBL/GenBank/DDBJ whole genome shotgun (WGS) entry which is preliminary data.</text>
</comment>
<feature type="transmembrane region" description="Helical" evidence="1">
    <location>
        <begin position="36"/>
        <end position="54"/>
    </location>
</feature>
<name>A0A9D1EJD5_9FIRM</name>
<evidence type="ECO:0000313" key="3">
    <source>
        <dbReference type="Proteomes" id="UP000886841"/>
    </source>
</evidence>
<reference evidence="2" key="1">
    <citation type="submission" date="2020-10" db="EMBL/GenBank/DDBJ databases">
        <authorList>
            <person name="Gilroy R."/>
        </authorList>
    </citation>
    <scope>NUCLEOTIDE SEQUENCE</scope>
    <source>
        <strain evidence="2">ChiSxjej1B13-7041</strain>
    </source>
</reference>
<dbReference type="AlphaFoldDB" id="A0A9D1EJD5"/>
<proteinExistence type="predicted"/>